<dbReference type="AlphaFoldDB" id="A0A072VKN5"/>
<keyword evidence="1" id="KW-1133">Transmembrane helix</keyword>
<dbReference type="PANTHER" id="PTHR36617:SF5">
    <property type="entry name" value="OS05G0421675 PROTEIN"/>
    <property type="match status" value="1"/>
</dbReference>
<feature type="transmembrane region" description="Helical" evidence="1">
    <location>
        <begin position="163"/>
        <end position="184"/>
    </location>
</feature>
<gene>
    <name evidence="2" type="ordered locus">MTR_1g070315</name>
</gene>
<evidence type="ECO:0000313" key="2">
    <source>
        <dbReference type="EMBL" id="KEH42584.1"/>
    </source>
</evidence>
<dbReference type="Proteomes" id="UP000002051">
    <property type="component" value="Unassembled WGS sequence"/>
</dbReference>
<keyword evidence="1" id="KW-0472">Membrane</keyword>
<protein>
    <submittedName>
        <fullName evidence="2">Transmembrane protein, putative</fullName>
    </submittedName>
</protein>
<keyword evidence="4" id="KW-1185">Reference proteome</keyword>
<evidence type="ECO:0000256" key="1">
    <source>
        <dbReference type="SAM" id="Phobius"/>
    </source>
</evidence>
<dbReference type="HOGENOM" id="CLU_1157893_0_0_1"/>
<keyword evidence="1 2" id="KW-0812">Transmembrane</keyword>
<evidence type="ECO:0000313" key="4">
    <source>
        <dbReference type="Proteomes" id="UP000002051"/>
    </source>
</evidence>
<sequence length="240" mass="28428">MGQSRRRKEPVEGGRLGVFNVALVGKRCWRMLMELESLWYRVLKARYGEYGEVTGGRVREGFGEGVGRWFDNNIRREVGNRRNTLFWYDTWVWEVPLSIKFPRLFDLAMNKESMVEEMWRLGWLEGGGAWSWHRRKNITDTWRWLLDPIKGYTDVNSRKQLNIYSWIVLFLVRFGIRCGIGWAFPSKHGPLFRGELYWVLMALMEYHVEGTATKVHQIPSNFVHLAKACMQIHVEKKQPE</sequence>
<reference evidence="3" key="3">
    <citation type="submission" date="2015-04" db="UniProtKB">
        <authorList>
            <consortium name="EnsemblPlants"/>
        </authorList>
    </citation>
    <scope>IDENTIFICATION</scope>
    <source>
        <strain evidence="3">cv. Jemalong A17</strain>
    </source>
</reference>
<dbReference type="EMBL" id="CM001217">
    <property type="protein sequence ID" value="KEH42584.1"/>
    <property type="molecule type" value="Genomic_DNA"/>
</dbReference>
<reference evidence="2 4" key="1">
    <citation type="journal article" date="2011" name="Nature">
        <title>The Medicago genome provides insight into the evolution of rhizobial symbioses.</title>
        <authorList>
            <person name="Young N.D."/>
            <person name="Debelle F."/>
            <person name="Oldroyd G.E."/>
            <person name="Geurts R."/>
            <person name="Cannon S.B."/>
            <person name="Udvardi M.K."/>
            <person name="Benedito V.A."/>
            <person name="Mayer K.F."/>
            <person name="Gouzy J."/>
            <person name="Schoof H."/>
            <person name="Van de Peer Y."/>
            <person name="Proost S."/>
            <person name="Cook D.R."/>
            <person name="Meyers B.C."/>
            <person name="Spannagl M."/>
            <person name="Cheung F."/>
            <person name="De Mita S."/>
            <person name="Krishnakumar V."/>
            <person name="Gundlach H."/>
            <person name="Zhou S."/>
            <person name="Mudge J."/>
            <person name="Bharti A.K."/>
            <person name="Murray J.D."/>
            <person name="Naoumkina M.A."/>
            <person name="Rosen B."/>
            <person name="Silverstein K.A."/>
            <person name="Tang H."/>
            <person name="Rombauts S."/>
            <person name="Zhao P.X."/>
            <person name="Zhou P."/>
            <person name="Barbe V."/>
            <person name="Bardou P."/>
            <person name="Bechner M."/>
            <person name="Bellec A."/>
            <person name="Berger A."/>
            <person name="Berges H."/>
            <person name="Bidwell S."/>
            <person name="Bisseling T."/>
            <person name="Choisne N."/>
            <person name="Couloux A."/>
            <person name="Denny R."/>
            <person name="Deshpande S."/>
            <person name="Dai X."/>
            <person name="Doyle J.J."/>
            <person name="Dudez A.M."/>
            <person name="Farmer A.D."/>
            <person name="Fouteau S."/>
            <person name="Franken C."/>
            <person name="Gibelin C."/>
            <person name="Gish J."/>
            <person name="Goldstein S."/>
            <person name="Gonzalez A.J."/>
            <person name="Green P.J."/>
            <person name="Hallab A."/>
            <person name="Hartog M."/>
            <person name="Hua A."/>
            <person name="Humphray S.J."/>
            <person name="Jeong D.H."/>
            <person name="Jing Y."/>
            <person name="Jocker A."/>
            <person name="Kenton S.M."/>
            <person name="Kim D.J."/>
            <person name="Klee K."/>
            <person name="Lai H."/>
            <person name="Lang C."/>
            <person name="Lin S."/>
            <person name="Macmil S.L."/>
            <person name="Magdelenat G."/>
            <person name="Matthews L."/>
            <person name="McCorrison J."/>
            <person name="Monaghan E.L."/>
            <person name="Mun J.H."/>
            <person name="Najar F.Z."/>
            <person name="Nicholson C."/>
            <person name="Noirot C."/>
            <person name="O'Bleness M."/>
            <person name="Paule C.R."/>
            <person name="Poulain J."/>
            <person name="Prion F."/>
            <person name="Qin B."/>
            <person name="Qu C."/>
            <person name="Retzel E.F."/>
            <person name="Riddle C."/>
            <person name="Sallet E."/>
            <person name="Samain S."/>
            <person name="Samson N."/>
            <person name="Sanders I."/>
            <person name="Saurat O."/>
            <person name="Scarpelli C."/>
            <person name="Schiex T."/>
            <person name="Segurens B."/>
            <person name="Severin A.J."/>
            <person name="Sherrier D.J."/>
            <person name="Shi R."/>
            <person name="Sims S."/>
            <person name="Singer S.R."/>
            <person name="Sinharoy S."/>
            <person name="Sterck L."/>
            <person name="Viollet A."/>
            <person name="Wang B.B."/>
            <person name="Wang K."/>
            <person name="Wang M."/>
            <person name="Wang X."/>
            <person name="Warfsmann J."/>
            <person name="Weissenbach J."/>
            <person name="White D.D."/>
            <person name="White J.D."/>
            <person name="Wiley G.B."/>
            <person name="Wincker P."/>
            <person name="Xing Y."/>
            <person name="Yang L."/>
            <person name="Yao Z."/>
            <person name="Ying F."/>
            <person name="Zhai J."/>
            <person name="Zhou L."/>
            <person name="Zuber A."/>
            <person name="Denarie J."/>
            <person name="Dixon R.A."/>
            <person name="May G.D."/>
            <person name="Schwartz D.C."/>
            <person name="Rogers J."/>
            <person name="Quetier F."/>
            <person name="Town C.D."/>
            <person name="Roe B.A."/>
        </authorList>
    </citation>
    <scope>NUCLEOTIDE SEQUENCE [LARGE SCALE GENOMIC DNA]</scope>
    <source>
        <strain evidence="2">A17</strain>
        <strain evidence="3 4">cv. Jemalong A17</strain>
    </source>
</reference>
<organism evidence="2 4">
    <name type="scientific">Medicago truncatula</name>
    <name type="common">Barrel medic</name>
    <name type="synonym">Medicago tribuloides</name>
    <dbReference type="NCBI Taxonomy" id="3880"/>
    <lineage>
        <taxon>Eukaryota</taxon>
        <taxon>Viridiplantae</taxon>
        <taxon>Streptophyta</taxon>
        <taxon>Embryophyta</taxon>
        <taxon>Tracheophyta</taxon>
        <taxon>Spermatophyta</taxon>
        <taxon>Magnoliopsida</taxon>
        <taxon>eudicotyledons</taxon>
        <taxon>Gunneridae</taxon>
        <taxon>Pentapetalae</taxon>
        <taxon>rosids</taxon>
        <taxon>fabids</taxon>
        <taxon>Fabales</taxon>
        <taxon>Fabaceae</taxon>
        <taxon>Papilionoideae</taxon>
        <taxon>50 kb inversion clade</taxon>
        <taxon>NPAAA clade</taxon>
        <taxon>Hologalegina</taxon>
        <taxon>IRL clade</taxon>
        <taxon>Trifolieae</taxon>
        <taxon>Medicago</taxon>
    </lineage>
</organism>
<accession>A0A072VKN5</accession>
<dbReference type="EnsemblPlants" id="KEH42584">
    <property type="protein sequence ID" value="KEH42584"/>
    <property type="gene ID" value="MTR_1g070315"/>
</dbReference>
<proteinExistence type="predicted"/>
<reference evidence="2 4" key="2">
    <citation type="journal article" date="2014" name="BMC Genomics">
        <title>An improved genome release (version Mt4.0) for the model legume Medicago truncatula.</title>
        <authorList>
            <person name="Tang H."/>
            <person name="Krishnakumar V."/>
            <person name="Bidwell S."/>
            <person name="Rosen B."/>
            <person name="Chan A."/>
            <person name="Zhou S."/>
            <person name="Gentzbittel L."/>
            <person name="Childs K.L."/>
            <person name="Yandell M."/>
            <person name="Gundlach H."/>
            <person name="Mayer K.F."/>
            <person name="Schwartz D.C."/>
            <person name="Town C.D."/>
        </authorList>
    </citation>
    <scope>GENOME REANNOTATION</scope>
    <source>
        <strain evidence="2">A17</strain>
        <strain evidence="3 4">cv. Jemalong A17</strain>
    </source>
</reference>
<evidence type="ECO:0000313" key="3">
    <source>
        <dbReference type="EnsemblPlants" id="KEH42584"/>
    </source>
</evidence>
<dbReference type="PANTHER" id="PTHR36617">
    <property type="entry name" value="PROTEIN, PUTATIVE-RELATED"/>
    <property type="match status" value="1"/>
</dbReference>
<name>A0A072VKN5_MEDTR</name>